<reference evidence="1" key="1">
    <citation type="submission" date="2020-09" db="EMBL/GenBank/DDBJ databases">
        <title>Iningainema tapete sp. nov. (Scytonemataceae, Cyanobacteria) from greenhouses in central Florida (USA) produces two types of nodularin with biosynthetic potential for microcystin-LR and anabaenopeptins.</title>
        <authorList>
            <person name="Berthold D.E."/>
            <person name="Lefler F.W."/>
            <person name="Huang I.-S."/>
            <person name="Abdulla H."/>
            <person name="Zimba P.V."/>
            <person name="Laughinghouse H.D. IV."/>
        </authorList>
    </citation>
    <scope>NUCLEOTIDE SEQUENCE</scope>
    <source>
        <strain evidence="1">BLCCT55</strain>
    </source>
</reference>
<comment type="caution">
    <text evidence="1">The sequence shown here is derived from an EMBL/GenBank/DDBJ whole genome shotgun (WGS) entry which is preliminary data.</text>
</comment>
<accession>A0A8J6XFY6</accession>
<proteinExistence type="predicted"/>
<dbReference type="EMBL" id="JACXAE010000039">
    <property type="protein sequence ID" value="MBD2772345.1"/>
    <property type="molecule type" value="Genomic_DNA"/>
</dbReference>
<name>A0A8J6XFY6_9CYAN</name>
<evidence type="ECO:0000313" key="1">
    <source>
        <dbReference type="EMBL" id="MBD2772345.1"/>
    </source>
</evidence>
<keyword evidence="2" id="KW-1185">Reference proteome</keyword>
<dbReference type="Proteomes" id="UP000629098">
    <property type="component" value="Unassembled WGS sequence"/>
</dbReference>
<dbReference type="AlphaFoldDB" id="A0A8J6XFY6"/>
<evidence type="ECO:0000313" key="2">
    <source>
        <dbReference type="Proteomes" id="UP000629098"/>
    </source>
</evidence>
<protein>
    <recommendedName>
        <fullName evidence="3">PglZ domain-containing protein</fullName>
    </recommendedName>
</protein>
<sequence length="724" mass="82966">MVLDPTELYEIPSSYIPITTDVEWIESFGVSSSPCWVKGERLCKWAEAWLRAWHKMDANIEIKQDPSVKLAALFHPLPLPQEWTDKKQLLNLVTRLDSYPQDKPIAYLLCDITGSDIWLGEPSIENLAAWLAIQVPEECKPLEQWQQQFQHELAIYYQTEDKLLLLRRWLGIAEEVITELGKYPLPIPDLIADDFDRYWEEQLLRTEGRVLDNLTPSHQAGMERIATIAHKVFQNRPNWIDRAREIKVAPFLNTRQRQELASRQSPLEPQPLALDATPKLALAWVSESYLPFRRWEIVVHQPPVEQRISDRLADSFVEWMLLHYPQMKVDSVENSHLNYSVASLVQNLCQSSPVLWVVVDGLGWLDHQELLSLLTENYQFGVECIEPRFSILPTKTEYAKWSLYAQLLPSDSSWVADAGKAFSKMGMGKRYTDNHIAQLRQDLGSGKCKLYCWDTEQFDKLHHTERDWQHLYNVKRLSSLEGIAREIQSFVEAYPKPELIRVAIASDHGQIMGVCEKITYFPQELEPQGRIAIGKTDDPRFVVLERERYGLPHDISIVRGSASMSSLSYTTNKKIIGSHGGLFPEEVVVGVSVLRKFVQHLRVIIVCRGESKPGKSAELEITIDNPNSVPLTELYLYINELPSFARTLEQIIPANQKETFNVTIPEVPSKYVSDRNALSQELTLSGELTFRLASSVISTHLAPESKIIINQMFINKGIDIDEFL</sequence>
<organism evidence="1 2">
    <name type="scientific">Iningainema tapete BLCC-T55</name>
    <dbReference type="NCBI Taxonomy" id="2748662"/>
    <lineage>
        <taxon>Bacteria</taxon>
        <taxon>Bacillati</taxon>
        <taxon>Cyanobacteriota</taxon>
        <taxon>Cyanophyceae</taxon>
        <taxon>Nostocales</taxon>
        <taxon>Scytonemataceae</taxon>
        <taxon>Iningainema tapete</taxon>
    </lineage>
</organism>
<evidence type="ECO:0008006" key="3">
    <source>
        <dbReference type="Google" id="ProtNLM"/>
    </source>
</evidence>
<gene>
    <name evidence="1" type="ORF">ICL16_09730</name>
</gene>